<keyword evidence="3 8" id="KW-0808">Transferase</keyword>
<name>A0A0N1HCU0_9EURO</name>
<dbReference type="AlphaFoldDB" id="A0A0N1HCU0"/>
<comment type="caution">
    <text evidence="12">The sequence shown here is derived from an EMBL/GenBank/DDBJ whole genome shotgun (WGS) entry which is preliminary data.</text>
</comment>
<proteinExistence type="inferred from homology"/>
<comment type="catalytic activity">
    <reaction evidence="7 8">
        <text>RNA(n) + a ribonucleoside 5'-triphosphate = RNA(n+1) + diphosphate</text>
        <dbReference type="Rhea" id="RHEA:21248"/>
        <dbReference type="Rhea" id="RHEA-COMP:14527"/>
        <dbReference type="Rhea" id="RHEA-COMP:17342"/>
        <dbReference type="ChEBI" id="CHEBI:33019"/>
        <dbReference type="ChEBI" id="CHEBI:61557"/>
        <dbReference type="ChEBI" id="CHEBI:140395"/>
        <dbReference type="EC" id="2.7.7.48"/>
    </reaction>
</comment>
<dbReference type="GO" id="GO:0031380">
    <property type="term" value="C:nuclear RNA-directed RNA polymerase complex"/>
    <property type="evidence" value="ECO:0007669"/>
    <property type="project" value="TreeGrafter"/>
</dbReference>
<organism evidence="12 13">
    <name type="scientific">Cyphellophora attinorum</name>
    <dbReference type="NCBI Taxonomy" id="1664694"/>
    <lineage>
        <taxon>Eukaryota</taxon>
        <taxon>Fungi</taxon>
        <taxon>Dikarya</taxon>
        <taxon>Ascomycota</taxon>
        <taxon>Pezizomycotina</taxon>
        <taxon>Eurotiomycetes</taxon>
        <taxon>Chaetothyriomycetidae</taxon>
        <taxon>Chaetothyriales</taxon>
        <taxon>Cyphellophoraceae</taxon>
        <taxon>Cyphellophora</taxon>
    </lineage>
</organism>
<keyword evidence="4 8" id="KW-0548">Nucleotidyltransferase</keyword>
<feature type="domain" description="RdRP-like PH" evidence="10">
    <location>
        <begin position="129"/>
        <end position="294"/>
    </location>
</feature>
<evidence type="ECO:0000256" key="4">
    <source>
        <dbReference type="ARBA" id="ARBA00022695"/>
    </source>
</evidence>
<dbReference type="CDD" id="cd00590">
    <property type="entry name" value="RRM_SF"/>
    <property type="match status" value="1"/>
</dbReference>
<dbReference type="STRING" id="1664694.A0A0N1HCU0"/>
<dbReference type="PANTHER" id="PTHR23079:SF17">
    <property type="entry name" value="RNA-DEPENDENT RNA POLYMERASE"/>
    <property type="match status" value="1"/>
</dbReference>
<evidence type="ECO:0000259" key="10">
    <source>
        <dbReference type="Pfam" id="PF25358"/>
    </source>
</evidence>
<feature type="domain" description="RDRP core" evidence="9">
    <location>
        <begin position="418"/>
        <end position="1000"/>
    </location>
</feature>
<dbReference type="EMBL" id="LFJN01000008">
    <property type="protein sequence ID" value="KPI41804.1"/>
    <property type="molecule type" value="Genomic_DNA"/>
</dbReference>
<evidence type="ECO:0000256" key="8">
    <source>
        <dbReference type="RuleBase" id="RU363098"/>
    </source>
</evidence>
<dbReference type="OrthoDB" id="6513042at2759"/>
<evidence type="ECO:0000259" key="11">
    <source>
        <dbReference type="Pfam" id="PF26253"/>
    </source>
</evidence>
<keyword evidence="13" id="KW-1185">Reference proteome</keyword>
<dbReference type="InterPro" id="IPR058752">
    <property type="entry name" value="RDRP_C_head"/>
</dbReference>
<evidence type="ECO:0000256" key="7">
    <source>
        <dbReference type="ARBA" id="ARBA00048744"/>
    </source>
</evidence>
<protein>
    <recommendedName>
        <fullName evidence="8">RNA-dependent RNA polymerase</fullName>
        <ecNumber evidence="8">2.7.7.48</ecNumber>
    </recommendedName>
</protein>
<dbReference type="Pfam" id="PF25358">
    <property type="entry name" value="PH_fung_RdRP"/>
    <property type="match status" value="1"/>
</dbReference>
<sequence>MDVFVRNIDAKLTKAKVELVLRPVLEELDIPIFEITKPQGKPFAFITFPSVAKGQRLLDKAASTPRLFVSLSGKLATFQRSKKAPDPLAVKALIRDEKEAGRKAWQRSARDAAKTDAAKAELPALRRATITHFRCGQWETSAKTQKRVFVPYHEQAVSGTYRKTEHNLLLQLSFHPGLTHEIEIDRAAITSIAVSTERGMSTLAITLWLQPKIFERSGGSEDDLADLLQQLGLTKFTPAKKKIRCASLPGRSVANVGGCMTYMLVFSGKIGGLQQNMASLMSFQVPVITTSATMTSPTLGDLPANITALNADIARLRFGYSVRFQIQALWTNGTLSPGEVARLLPDILHLQRTAGEKATIKALKWILLHFAPTDASPDSAGNGLAAAKASLDSYGRMGYSEKDVPQGRDEVFIHRVTVTPTGLRLFGPELTAANRILRKYREHAECFIRVVFTDEDEERVAFSREIDNDAIFMGRFLTLLQNGIDIAGFRFEFLGFSHSSLRSQTCWFMRPFIHDGQLMYARTLIDQLGDFSAIRCPAKCAARIGQAFSDTTRAIRVDSRVVSEHDDVRSGRHVFTDGCGTISPAVWSLLKGNYARGDPTSYQIRYKGSKGMLTLDTRLQGQQMRLRHSMIKYSGSPLDDVEICGHNGRPLPLKLNRQLIKILEDLGVEAKHFMVLQNRAIERLRLSALSREMAIEFIMKNFSDGSGGLPRLLKSLRLIGVDLAEDDFLREILGALIQIELRELKYRTRILVENGLTLYGISDETQWLQEGQVFVTATEDDEPEVITGRLVVTRSPALHPGDVQVVTAVEPPKDSPLWNLRNCVVFNQKGARDLPSMLSGGDLDGDLYHVIYDKELMPKRLSTAAAYEPAEAIDIGRPVTANDMTKFFIDFMQNDQLGRIATLHQVIADTSEEGVFDKSCLLLSELHSTAVDFSKSGVAVDVTKIPAAKRYRPDFMAPSASTKVERGIKRETLDAPLGDSSGGYRYYESDKVLGQLFRAIDEDLFFQDIEDDTTSIFSTDASNNVLAEILDWARSRISQTHVNQHLQHAREVRDYYESIIYDFMSYYAIRRTDALTEKEVFIGTIMGRQGSMSKKQREWSEDMKARFGWELRDIKGWMQERVLEDEEDITNMAVACLHVAVHEQSELAKKEELKSFGWFAAGLCMPEIISWK</sequence>
<evidence type="ECO:0000256" key="1">
    <source>
        <dbReference type="ARBA" id="ARBA00005762"/>
    </source>
</evidence>
<keyword evidence="6" id="KW-0943">RNA-mediated gene silencing</keyword>
<evidence type="ECO:0000259" key="9">
    <source>
        <dbReference type="Pfam" id="PF05183"/>
    </source>
</evidence>
<dbReference type="InterPro" id="IPR057503">
    <property type="entry name" value="PH_RdRP"/>
</dbReference>
<dbReference type="GO" id="GO:0030422">
    <property type="term" value="P:siRNA processing"/>
    <property type="evidence" value="ECO:0007669"/>
    <property type="project" value="TreeGrafter"/>
</dbReference>
<dbReference type="InterPro" id="IPR057596">
    <property type="entry name" value="RDRP_core"/>
</dbReference>
<keyword evidence="2 8" id="KW-0696">RNA-directed RNA polymerase</keyword>
<reference evidence="12 13" key="1">
    <citation type="submission" date="2015-06" db="EMBL/GenBank/DDBJ databases">
        <title>Draft genome of the ant-associated black yeast Phialophora attae CBS 131958.</title>
        <authorList>
            <person name="Moreno L.F."/>
            <person name="Stielow B.J."/>
            <person name="de Hoog S."/>
            <person name="Vicente V.A."/>
            <person name="Weiss V.A."/>
            <person name="de Vries M."/>
            <person name="Cruz L.M."/>
            <person name="Souza E.M."/>
        </authorList>
    </citation>
    <scope>NUCLEOTIDE SEQUENCE [LARGE SCALE GENOMIC DNA]</scope>
    <source>
        <strain evidence="12 13">CBS 131958</strain>
    </source>
</reference>
<feature type="domain" description="RDRP C-terminal head" evidence="11">
    <location>
        <begin position="1043"/>
        <end position="1161"/>
    </location>
</feature>
<dbReference type="EC" id="2.7.7.48" evidence="8"/>
<evidence type="ECO:0000256" key="5">
    <source>
        <dbReference type="ARBA" id="ARBA00022884"/>
    </source>
</evidence>
<comment type="similarity">
    <text evidence="1 8">Belongs to the RdRP family.</text>
</comment>
<keyword evidence="5 8" id="KW-0694">RNA-binding</keyword>
<gene>
    <name evidence="12" type="ORF">AB675_5397</name>
</gene>
<dbReference type="PANTHER" id="PTHR23079">
    <property type="entry name" value="RNA-DEPENDENT RNA POLYMERASE"/>
    <property type="match status" value="1"/>
</dbReference>
<dbReference type="VEuPathDB" id="FungiDB:AB675_5397"/>
<evidence type="ECO:0000313" key="12">
    <source>
        <dbReference type="EMBL" id="KPI41804.1"/>
    </source>
</evidence>
<dbReference type="Pfam" id="PF26253">
    <property type="entry name" value="RdRP_head"/>
    <property type="match status" value="1"/>
</dbReference>
<dbReference type="Proteomes" id="UP000038010">
    <property type="component" value="Unassembled WGS sequence"/>
</dbReference>
<dbReference type="Pfam" id="PF05183">
    <property type="entry name" value="RdRP"/>
    <property type="match status" value="1"/>
</dbReference>
<accession>A0A0N1HCU0</accession>
<evidence type="ECO:0000256" key="2">
    <source>
        <dbReference type="ARBA" id="ARBA00022484"/>
    </source>
</evidence>
<dbReference type="InterPro" id="IPR007855">
    <property type="entry name" value="RDRP"/>
</dbReference>
<evidence type="ECO:0000256" key="6">
    <source>
        <dbReference type="ARBA" id="ARBA00023158"/>
    </source>
</evidence>
<dbReference type="RefSeq" id="XP_018001767.1">
    <property type="nucleotide sequence ID" value="XM_018145604.1"/>
</dbReference>
<dbReference type="GO" id="GO:0003723">
    <property type="term" value="F:RNA binding"/>
    <property type="evidence" value="ECO:0007669"/>
    <property type="project" value="UniProtKB-KW"/>
</dbReference>
<evidence type="ECO:0000313" key="13">
    <source>
        <dbReference type="Proteomes" id="UP000038010"/>
    </source>
</evidence>
<dbReference type="GO" id="GO:0003968">
    <property type="term" value="F:RNA-directed RNA polymerase activity"/>
    <property type="evidence" value="ECO:0007669"/>
    <property type="project" value="UniProtKB-KW"/>
</dbReference>
<evidence type="ECO:0000256" key="3">
    <source>
        <dbReference type="ARBA" id="ARBA00022679"/>
    </source>
</evidence>
<dbReference type="GeneID" id="28737484"/>